<evidence type="ECO:0000259" key="6">
    <source>
        <dbReference type="Pfam" id="PF01957"/>
    </source>
</evidence>
<feature type="transmembrane region" description="Helical" evidence="5">
    <location>
        <begin position="309"/>
        <end position="327"/>
    </location>
</feature>
<name>A0A2S8RBX0_9FIRM</name>
<feature type="transmembrane region" description="Helical" evidence="5">
    <location>
        <begin position="333"/>
        <end position="354"/>
    </location>
</feature>
<dbReference type="PANTHER" id="PTHR33507:SF3">
    <property type="entry name" value="INNER MEMBRANE PROTEIN YBBJ"/>
    <property type="match status" value="1"/>
</dbReference>
<feature type="domain" description="NfeD1b N-terminal" evidence="8">
    <location>
        <begin position="40"/>
        <end position="219"/>
    </location>
</feature>
<evidence type="ECO:0000256" key="1">
    <source>
        <dbReference type="ARBA" id="ARBA00004141"/>
    </source>
</evidence>
<feature type="transmembrane region" description="Helical" evidence="5">
    <location>
        <begin position="259"/>
        <end position="279"/>
    </location>
</feature>
<dbReference type="InterPro" id="IPR002810">
    <property type="entry name" value="NfeD-like_C"/>
</dbReference>
<sequence>MNIRGIMINIRRIMAIIFIVAGLVLPFASSVSLATSGDYIHVIPVKDEITPAMAVFLSNEIQRANNLGAKGILVEITTLGGRVDSALKMKEAIMNSDIEVVVYVEKRAVSAGALIAISADKIFMAPGSQIGAAEPRPNDEKTVSFVKAEFGATAEARGRRTDVAEAMVDKNIEIEGLVEKGEILSMKASQAKEFGYADAILDSREDVLKEMGWDGLDIVETEFSFTMQIAQFVTSYEVASLLLSIGTIAIIIELGTQGFGLPGIVGIISFLLYFGGNAIAGYSEWWPLVLFIVGLILLIAEAFVPGFGVLGIGGIVSVILAIVFSAPDLTQGLVSLAIAIVVSIIVVPILFYFIGKKTNLFKRIILSEAETVEEGYVNVSGNEHLLGKTGKAVTTLRPAGTALIDGKRVDVVTDGEFIANNTEIKVIQVEGSRIVVAKNDKQ</sequence>
<keyword evidence="2 5" id="KW-0812">Transmembrane</keyword>
<dbReference type="InterPro" id="IPR029045">
    <property type="entry name" value="ClpP/crotonase-like_dom_sf"/>
</dbReference>
<evidence type="ECO:0000256" key="5">
    <source>
        <dbReference type="SAM" id="Phobius"/>
    </source>
</evidence>
<evidence type="ECO:0000313" key="9">
    <source>
        <dbReference type="EMBL" id="PQQ67293.1"/>
    </source>
</evidence>
<dbReference type="EMBL" id="NEMB01000003">
    <property type="protein sequence ID" value="PQQ67293.1"/>
    <property type="molecule type" value="Genomic_DNA"/>
</dbReference>
<dbReference type="SUPFAM" id="SSF52096">
    <property type="entry name" value="ClpP/crotonase"/>
    <property type="match status" value="1"/>
</dbReference>
<evidence type="ECO:0000256" key="3">
    <source>
        <dbReference type="ARBA" id="ARBA00022989"/>
    </source>
</evidence>
<feature type="domain" description="NfeD-like C-terminal" evidence="6">
    <location>
        <begin position="383"/>
        <end position="438"/>
    </location>
</feature>
<dbReference type="SUPFAM" id="SSF141322">
    <property type="entry name" value="NfeD domain-like"/>
    <property type="match status" value="1"/>
</dbReference>
<dbReference type="Pfam" id="PF24961">
    <property type="entry name" value="NfeD_membrane"/>
    <property type="match status" value="1"/>
</dbReference>
<dbReference type="InterPro" id="IPR056738">
    <property type="entry name" value="NfeD1b_N"/>
</dbReference>
<accession>A0A2S8RBX0</accession>
<keyword evidence="3 5" id="KW-1133">Transmembrane helix</keyword>
<dbReference type="Pfam" id="PF25145">
    <property type="entry name" value="NfeD1b_N"/>
    <property type="match status" value="1"/>
</dbReference>
<dbReference type="Gene3D" id="3.90.226.10">
    <property type="entry name" value="2-enoyl-CoA Hydratase, Chain A, domain 1"/>
    <property type="match status" value="1"/>
</dbReference>
<dbReference type="OrthoDB" id="9806253at2"/>
<proteinExistence type="predicted"/>
<comment type="subcellular location">
    <subcellularLocation>
        <location evidence="1">Membrane</location>
        <topology evidence="1">Multi-pass membrane protein</topology>
    </subcellularLocation>
</comment>
<evidence type="ECO:0000256" key="2">
    <source>
        <dbReference type="ARBA" id="ARBA00022692"/>
    </source>
</evidence>
<dbReference type="AlphaFoldDB" id="A0A2S8RBX0"/>
<feature type="transmembrane region" description="Helical" evidence="5">
    <location>
        <begin position="285"/>
        <end position="304"/>
    </location>
</feature>
<evidence type="ECO:0000256" key="4">
    <source>
        <dbReference type="ARBA" id="ARBA00023136"/>
    </source>
</evidence>
<dbReference type="Gene3D" id="2.40.50.140">
    <property type="entry name" value="Nucleic acid-binding proteins"/>
    <property type="match status" value="1"/>
</dbReference>
<dbReference type="InterPro" id="IPR012340">
    <property type="entry name" value="NA-bd_OB-fold"/>
</dbReference>
<dbReference type="InterPro" id="IPR056739">
    <property type="entry name" value="NfeD_membrane"/>
</dbReference>
<reference evidence="9 10" key="1">
    <citation type="journal article" date="2018" name="Syst. Appl. Microbiol.">
        <title>Characterization and high-quality draft genome sequence of Herbivorax saccincola A7, an anaerobic, alkaliphilic, thermophilic, cellulolytic, and xylanolytic bacterium.</title>
        <authorList>
            <person name="Aikawa S."/>
            <person name="Baramee S."/>
            <person name="Sermsathanaswadi J."/>
            <person name="Thianheng P."/>
            <person name="Tachaapaikoon C."/>
            <person name="Shikata A."/>
            <person name="Waeonukul R."/>
            <person name="Pason P."/>
            <person name="Ratanakhanokchai K."/>
            <person name="Kosugi A."/>
        </authorList>
    </citation>
    <scope>NUCLEOTIDE SEQUENCE [LARGE SCALE GENOMIC DNA]</scope>
    <source>
        <strain evidence="9 10">A7</strain>
    </source>
</reference>
<dbReference type="Pfam" id="PF01957">
    <property type="entry name" value="NfeD"/>
    <property type="match status" value="1"/>
</dbReference>
<evidence type="ECO:0000259" key="7">
    <source>
        <dbReference type="Pfam" id="PF24961"/>
    </source>
</evidence>
<dbReference type="Proteomes" id="UP000239720">
    <property type="component" value="Unassembled WGS sequence"/>
</dbReference>
<dbReference type="InterPro" id="IPR052165">
    <property type="entry name" value="Membrane_assoc_protease"/>
</dbReference>
<feature type="domain" description="NfeD integral membrane" evidence="7">
    <location>
        <begin position="238"/>
        <end position="351"/>
    </location>
</feature>
<comment type="caution">
    <text evidence="9">The sequence shown here is derived from an EMBL/GenBank/DDBJ whole genome shotgun (WGS) entry which is preliminary data.</text>
</comment>
<protein>
    <submittedName>
        <fullName evidence="9">Uncharacterized protein</fullName>
    </submittedName>
</protein>
<feature type="transmembrane region" description="Helical" evidence="5">
    <location>
        <begin position="233"/>
        <end position="252"/>
    </location>
</feature>
<gene>
    <name evidence="9" type="ORF">B9R14_11400</name>
</gene>
<organism evidence="9 10">
    <name type="scientific">Acetivibrio saccincola</name>
    <dbReference type="NCBI Taxonomy" id="1677857"/>
    <lineage>
        <taxon>Bacteria</taxon>
        <taxon>Bacillati</taxon>
        <taxon>Bacillota</taxon>
        <taxon>Clostridia</taxon>
        <taxon>Eubacteriales</taxon>
        <taxon>Oscillospiraceae</taxon>
        <taxon>Acetivibrio</taxon>
    </lineage>
</organism>
<keyword evidence="4 5" id="KW-0472">Membrane</keyword>
<dbReference type="CDD" id="cd07021">
    <property type="entry name" value="Clp_protease_NfeD_like"/>
    <property type="match status" value="1"/>
</dbReference>
<evidence type="ECO:0000259" key="8">
    <source>
        <dbReference type="Pfam" id="PF25145"/>
    </source>
</evidence>
<dbReference type="GO" id="GO:0005886">
    <property type="term" value="C:plasma membrane"/>
    <property type="evidence" value="ECO:0007669"/>
    <property type="project" value="TreeGrafter"/>
</dbReference>
<dbReference type="RefSeq" id="WP_105368295.1">
    <property type="nucleotide sequence ID" value="NZ_DAONOL010000018.1"/>
</dbReference>
<dbReference type="PANTHER" id="PTHR33507">
    <property type="entry name" value="INNER MEMBRANE PROTEIN YBBJ"/>
    <property type="match status" value="1"/>
</dbReference>
<evidence type="ECO:0000313" key="10">
    <source>
        <dbReference type="Proteomes" id="UP000239720"/>
    </source>
</evidence>